<name>A0ABY2HGS2_9HYPO</name>
<evidence type="ECO:0000256" key="1">
    <source>
        <dbReference type="SAM" id="MobiDB-lite"/>
    </source>
</evidence>
<comment type="caution">
    <text evidence="2">The sequence shown here is derived from an EMBL/GenBank/DDBJ whole genome shotgun (WGS) entry which is preliminary data.</text>
</comment>
<dbReference type="Proteomes" id="UP001642720">
    <property type="component" value="Unassembled WGS sequence"/>
</dbReference>
<feature type="region of interest" description="Disordered" evidence="1">
    <location>
        <begin position="227"/>
        <end position="280"/>
    </location>
</feature>
<evidence type="ECO:0000313" key="3">
    <source>
        <dbReference type="Proteomes" id="UP001642720"/>
    </source>
</evidence>
<feature type="region of interest" description="Disordered" evidence="1">
    <location>
        <begin position="1"/>
        <end position="21"/>
    </location>
</feature>
<gene>
    <name evidence="2" type="ORF">CCMA1212_000033</name>
</gene>
<accession>A0ABY2HGS2</accession>
<dbReference type="GeneID" id="300571969"/>
<dbReference type="RefSeq" id="XP_073563010.1">
    <property type="nucleotide sequence ID" value="XM_073697519.1"/>
</dbReference>
<protein>
    <submittedName>
        <fullName evidence="2">Uncharacterized protein</fullName>
    </submittedName>
</protein>
<dbReference type="EMBL" id="PPTA01000001">
    <property type="protein sequence ID" value="TFB06809.1"/>
    <property type="molecule type" value="Genomic_DNA"/>
</dbReference>
<keyword evidence="3" id="KW-1185">Reference proteome</keyword>
<sequence>MPLMPARSPIDSPAADDRHDASRILNGRVDKCRYEQGPGEGGIVSGAGSSLPSARTTFCEDGTHPYDTVEDLVRHSPGLALSRKRCMSCQGQGGHVVLVKALNIAYCTGTSSSGFVLVSPISSGRASWHWMVFSVAHWQLTAAPEAERQTYYIQAACWQEFGCNAIAKPLRGFTLSMSLLATSPQPWALSRLSSLSLSPPLHCSHLVPRHSSACRIANLTAELHPRTANLRPATLPERRQSSQTLAAANRELRRPPRPRFQAPEQTTRAGVGASASTLDR</sequence>
<proteinExistence type="predicted"/>
<evidence type="ECO:0000313" key="2">
    <source>
        <dbReference type="EMBL" id="TFB06809.1"/>
    </source>
</evidence>
<organism evidence="2 3">
    <name type="scientific">Trichoderma ghanense</name>
    <dbReference type="NCBI Taxonomy" id="65468"/>
    <lineage>
        <taxon>Eukaryota</taxon>
        <taxon>Fungi</taxon>
        <taxon>Dikarya</taxon>
        <taxon>Ascomycota</taxon>
        <taxon>Pezizomycotina</taxon>
        <taxon>Sordariomycetes</taxon>
        <taxon>Hypocreomycetidae</taxon>
        <taxon>Hypocreales</taxon>
        <taxon>Hypocreaceae</taxon>
        <taxon>Trichoderma</taxon>
    </lineage>
</organism>
<feature type="compositionally biased region" description="Polar residues" evidence="1">
    <location>
        <begin position="263"/>
        <end position="280"/>
    </location>
</feature>
<reference evidence="2 3" key="1">
    <citation type="submission" date="2018-01" db="EMBL/GenBank/DDBJ databases">
        <title>Genome characterization of the sugarcane-associated fungus Trichoderma ghanense CCMA-1212 and their application in lignocelulose bioconversion.</title>
        <authorList>
            <person name="Steindorff A.S."/>
            <person name="Mendes T.D."/>
            <person name="Vilela E.S.D."/>
            <person name="Rodrigues D.S."/>
            <person name="Formighieri E.F."/>
            <person name="Melo I.S."/>
            <person name="Favaro L.C.L."/>
        </authorList>
    </citation>
    <scope>NUCLEOTIDE SEQUENCE [LARGE SCALE GENOMIC DNA]</scope>
    <source>
        <strain evidence="2 3">CCMA-1212</strain>
    </source>
</reference>